<gene>
    <name evidence="2" type="ORF">IC610_00780</name>
</gene>
<dbReference type="PANTHER" id="PTHR30535">
    <property type="entry name" value="VITAMIN B12-BINDING PROTEIN"/>
    <property type="match status" value="1"/>
</dbReference>
<dbReference type="Proteomes" id="UP000637299">
    <property type="component" value="Unassembled WGS sequence"/>
</dbReference>
<dbReference type="PROSITE" id="PS51257">
    <property type="entry name" value="PROKAR_LIPOPROTEIN"/>
    <property type="match status" value="1"/>
</dbReference>
<dbReference type="Gene3D" id="3.40.50.1980">
    <property type="entry name" value="Nitrogenase molybdenum iron protein domain"/>
    <property type="match status" value="2"/>
</dbReference>
<evidence type="ECO:0000313" key="3">
    <source>
        <dbReference type="Proteomes" id="UP000637299"/>
    </source>
</evidence>
<dbReference type="EMBL" id="JACYFS010000001">
    <property type="protein sequence ID" value="MBD8080950.1"/>
    <property type="molecule type" value="Genomic_DNA"/>
</dbReference>
<protein>
    <submittedName>
        <fullName evidence="2">ABC transporter substrate-binding protein</fullName>
    </submittedName>
</protein>
<accession>A0ABR8Z7P4</accession>
<dbReference type="PROSITE" id="PS50983">
    <property type="entry name" value="FE_B12_PBP"/>
    <property type="match status" value="1"/>
</dbReference>
<evidence type="ECO:0000259" key="1">
    <source>
        <dbReference type="PROSITE" id="PS50983"/>
    </source>
</evidence>
<name>A0ABR8Z7P4_9FLAO</name>
<organism evidence="2 3">
    <name type="scientific">Chryseobacterium caseinilyticum</name>
    <dbReference type="NCBI Taxonomy" id="2771428"/>
    <lineage>
        <taxon>Bacteria</taxon>
        <taxon>Pseudomonadati</taxon>
        <taxon>Bacteroidota</taxon>
        <taxon>Flavobacteriia</taxon>
        <taxon>Flavobacteriales</taxon>
        <taxon>Weeksellaceae</taxon>
        <taxon>Chryseobacterium group</taxon>
        <taxon>Chryseobacterium</taxon>
    </lineage>
</organism>
<dbReference type="Pfam" id="PF01497">
    <property type="entry name" value="Peripla_BP_2"/>
    <property type="match status" value="1"/>
</dbReference>
<reference evidence="2 3" key="1">
    <citation type="submission" date="2020-09" db="EMBL/GenBank/DDBJ databases">
        <title>Genome seq and assembly of Chryseobacterium sp.</title>
        <authorList>
            <person name="Chhetri G."/>
        </authorList>
    </citation>
    <scope>NUCLEOTIDE SEQUENCE [LARGE SCALE GENOMIC DNA]</scope>
    <source>
        <strain evidence="2 3">GCR10</strain>
    </source>
</reference>
<feature type="domain" description="Fe/B12 periplasmic-binding" evidence="1">
    <location>
        <begin position="41"/>
        <end position="292"/>
    </location>
</feature>
<sequence length="292" mass="31000">MKKFILAASVLIAVYSCKKEDSKATEHNTEAKSEAPKTNHKIVTLNGGITEIVAALGHEKEIVATDVTSTYPEGLKTSAENLGHVRSITIEPIMAVSPTLILASDKDINPDLMGKIKSSGIKTETFKQEYTVEGTKKLIADVAKAIGNNDYQKLTDKIDTDLAQVQTLSKKPKVLFIYARGNMMMVSGRNTPMAALIGIAGGENAVNDFEDFKPLTPEAVVKANPDVLFLFTSGLESSGGIEGVLKAPGVAQTNAGKNKKVIAMDGGLISGFGPRLGEAAVSLNKLLIENAQ</sequence>
<comment type="caution">
    <text evidence="2">The sequence shown here is derived from an EMBL/GenBank/DDBJ whole genome shotgun (WGS) entry which is preliminary data.</text>
</comment>
<proteinExistence type="predicted"/>
<dbReference type="SUPFAM" id="SSF53807">
    <property type="entry name" value="Helical backbone' metal receptor"/>
    <property type="match status" value="1"/>
</dbReference>
<dbReference type="InterPro" id="IPR002491">
    <property type="entry name" value="ABC_transptr_periplasmic_BD"/>
</dbReference>
<dbReference type="PANTHER" id="PTHR30535:SF4">
    <property type="entry name" value="HEMIN-BINDING PERIPLASMIC PROTEIN HMUT"/>
    <property type="match status" value="1"/>
</dbReference>
<keyword evidence="3" id="KW-1185">Reference proteome</keyword>
<dbReference type="RefSeq" id="WP_191734778.1">
    <property type="nucleotide sequence ID" value="NZ_JACYFS010000001.1"/>
</dbReference>
<dbReference type="InterPro" id="IPR050902">
    <property type="entry name" value="ABC_Transporter_SBP"/>
</dbReference>
<evidence type="ECO:0000313" key="2">
    <source>
        <dbReference type="EMBL" id="MBD8080950.1"/>
    </source>
</evidence>